<dbReference type="InterPro" id="IPR007498">
    <property type="entry name" value="PqiA-like"/>
</dbReference>
<keyword evidence="1" id="KW-0812">Transmembrane</keyword>
<keyword evidence="3" id="KW-1185">Reference proteome</keyword>
<dbReference type="Pfam" id="PF04403">
    <property type="entry name" value="PqiA"/>
    <property type="match status" value="1"/>
</dbReference>
<feature type="transmembrane region" description="Helical" evidence="1">
    <location>
        <begin position="101"/>
        <end position="123"/>
    </location>
</feature>
<evidence type="ECO:0000256" key="1">
    <source>
        <dbReference type="SAM" id="Phobius"/>
    </source>
</evidence>
<accession>A0A5J5GI63</accession>
<feature type="transmembrane region" description="Helical" evidence="1">
    <location>
        <begin position="61"/>
        <end position="81"/>
    </location>
</feature>
<protein>
    <submittedName>
        <fullName evidence="2">Paraquat-inducible protein A</fullName>
    </submittedName>
</protein>
<dbReference type="Proteomes" id="UP000326554">
    <property type="component" value="Unassembled WGS sequence"/>
</dbReference>
<evidence type="ECO:0000313" key="2">
    <source>
        <dbReference type="EMBL" id="KAA9007807.1"/>
    </source>
</evidence>
<feature type="transmembrane region" description="Helical" evidence="1">
    <location>
        <begin position="187"/>
        <end position="210"/>
    </location>
</feature>
<dbReference type="AlphaFoldDB" id="A0A5J5GI63"/>
<sequence>MDRDLPPPAQDADLPHSDELMACPTCDALYRAREPEHGAKAICGRCHTVLIAPRRGAGLNIIALSLSVTILVIAATVFPFLEINAAGLGNRTSILDVALSFRSGLLVALSVATVAMIVLLPLLRTLLLLYVLTPVVFDRPPAPHAAGAFRLAQRIRPWAMSEIFAIGCAVALVKVSDLATIGFGPAFWMFALLVVIVILNDSYLCSWSVWKSLEKNRS</sequence>
<feature type="transmembrane region" description="Helical" evidence="1">
    <location>
        <begin position="158"/>
        <end position="175"/>
    </location>
</feature>
<dbReference type="RefSeq" id="WP_150445089.1">
    <property type="nucleotide sequence ID" value="NZ_VYQE01000003.1"/>
</dbReference>
<dbReference type="EMBL" id="VYQE01000003">
    <property type="protein sequence ID" value="KAA9007807.1"/>
    <property type="molecule type" value="Genomic_DNA"/>
</dbReference>
<evidence type="ECO:0000313" key="3">
    <source>
        <dbReference type="Proteomes" id="UP000326554"/>
    </source>
</evidence>
<name>A0A5J5GI63_9RHOB</name>
<comment type="caution">
    <text evidence="2">The sequence shown here is derived from an EMBL/GenBank/DDBJ whole genome shotgun (WGS) entry which is preliminary data.</text>
</comment>
<organism evidence="2 3">
    <name type="scientific">Histidinibacterium aquaticum</name>
    <dbReference type="NCBI Taxonomy" id="2613962"/>
    <lineage>
        <taxon>Bacteria</taxon>
        <taxon>Pseudomonadati</taxon>
        <taxon>Pseudomonadota</taxon>
        <taxon>Alphaproteobacteria</taxon>
        <taxon>Rhodobacterales</taxon>
        <taxon>Paracoccaceae</taxon>
        <taxon>Histidinibacterium</taxon>
    </lineage>
</organism>
<proteinExistence type="predicted"/>
<keyword evidence="1" id="KW-0472">Membrane</keyword>
<keyword evidence="1" id="KW-1133">Transmembrane helix</keyword>
<reference evidence="2 3" key="1">
    <citation type="submission" date="2019-09" db="EMBL/GenBank/DDBJ databases">
        <authorList>
            <person name="Park J.-S."/>
            <person name="Choi H.-J."/>
        </authorList>
    </citation>
    <scope>NUCLEOTIDE SEQUENCE [LARGE SCALE GENOMIC DNA]</scope>
    <source>
        <strain evidence="2 3">176SS1-4</strain>
    </source>
</reference>
<gene>
    <name evidence="2" type="ORF">F3S47_09775</name>
</gene>